<dbReference type="AlphaFoldDB" id="A0A1I7RRB0"/>
<dbReference type="EMBL" id="CAJFCV020000006">
    <property type="protein sequence ID" value="CAG9130908.1"/>
    <property type="molecule type" value="Genomic_DNA"/>
</dbReference>
<dbReference type="GO" id="GO:0003676">
    <property type="term" value="F:nucleic acid binding"/>
    <property type="evidence" value="ECO:0007669"/>
    <property type="project" value="InterPro"/>
</dbReference>
<dbReference type="SMART" id="SM00248">
    <property type="entry name" value="ANK"/>
    <property type="match status" value="1"/>
</dbReference>
<keyword evidence="1" id="KW-0040">ANK repeat</keyword>
<protein>
    <submittedName>
        <fullName evidence="4">(pine wood nematode) hypothetical protein</fullName>
    </submittedName>
</protein>
<dbReference type="SUPFAM" id="SSF48403">
    <property type="entry name" value="Ankyrin repeat"/>
    <property type="match status" value="1"/>
</dbReference>
<gene>
    <name evidence="4" type="ORF">BXYJ_LOCUS14969</name>
</gene>
<dbReference type="PROSITE" id="PS50174">
    <property type="entry name" value="G_PATCH"/>
    <property type="match status" value="1"/>
</dbReference>
<feature type="repeat" description="ANK" evidence="1">
    <location>
        <begin position="123"/>
        <end position="149"/>
    </location>
</feature>
<name>A0A1I7RRB0_BURXY</name>
<evidence type="ECO:0000313" key="7">
    <source>
        <dbReference type="WBParaSite" id="BXY_0325700.1"/>
    </source>
</evidence>
<feature type="region of interest" description="Disordered" evidence="2">
    <location>
        <begin position="301"/>
        <end position="330"/>
    </location>
</feature>
<dbReference type="EMBL" id="CAJFDI010000006">
    <property type="protein sequence ID" value="CAD5234878.1"/>
    <property type="molecule type" value="Genomic_DNA"/>
</dbReference>
<dbReference type="InterPro" id="IPR039146">
    <property type="entry name" value="GPANK1"/>
</dbReference>
<reference evidence="7" key="1">
    <citation type="submission" date="2016-11" db="UniProtKB">
        <authorList>
            <consortium name="WormBaseParasite"/>
        </authorList>
    </citation>
    <scope>IDENTIFICATION</scope>
</reference>
<dbReference type="Pfam" id="PF01585">
    <property type="entry name" value="G-patch"/>
    <property type="match status" value="1"/>
</dbReference>
<evidence type="ECO:0000313" key="4">
    <source>
        <dbReference type="EMBL" id="CAD5234878.1"/>
    </source>
</evidence>
<dbReference type="SMART" id="SM00443">
    <property type="entry name" value="G_patch"/>
    <property type="match status" value="1"/>
</dbReference>
<sequence>MFAHLQSNHKRISFVKANEEELKSIEDKNESNLDGTEVRAFYESVIQETSSNRPPEQALICKSSNQTSIHRRTHVTKKPTDKEKLNFSDRDIRLFLKAVNDNEIQKVSEYLAKGIDPNSKDCHNWSALMIAAAEGHAEMVEMLLENGANAGHKCGKFDSISLARTKRKPEIADMIDSYRNPKEQDPGPSSSNEKYYCELCEITYSEDAHETSIVHIVNMKRRPNKGFAYDIPMSNFGYGLLKKKGWTEESGLGKEGEGRQYPIRTILKRDRKGLGVEKLPSKVTHFKSLDPAAVKLVEKKPRGSHIKEMHRQIDRRKKREESIRRMLNSD</sequence>
<dbReference type="Pfam" id="PF12796">
    <property type="entry name" value="Ank_2"/>
    <property type="match status" value="1"/>
</dbReference>
<dbReference type="OrthoDB" id="20282at2759"/>
<evidence type="ECO:0000256" key="2">
    <source>
        <dbReference type="SAM" id="MobiDB-lite"/>
    </source>
</evidence>
<dbReference type="Proteomes" id="UP000582659">
    <property type="component" value="Unassembled WGS sequence"/>
</dbReference>
<evidence type="ECO:0000313" key="5">
    <source>
        <dbReference type="Proteomes" id="UP000095284"/>
    </source>
</evidence>
<keyword evidence="6" id="KW-1185">Reference proteome</keyword>
<evidence type="ECO:0000256" key="1">
    <source>
        <dbReference type="PROSITE-ProRule" id="PRU00023"/>
    </source>
</evidence>
<organism evidence="5 7">
    <name type="scientific">Bursaphelenchus xylophilus</name>
    <name type="common">Pinewood nematode worm</name>
    <name type="synonym">Aphelenchoides xylophilus</name>
    <dbReference type="NCBI Taxonomy" id="6326"/>
    <lineage>
        <taxon>Eukaryota</taxon>
        <taxon>Metazoa</taxon>
        <taxon>Ecdysozoa</taxon>
        <taxon>Nematoda</taxon>
        <taxon>Chromadorea</taxon>
        <taxon>Rhabditida</taxon>
        <taxon>Tylenchina</taxon>
        <taxon>Tylenchomorpha</taxon>
        <taxon>Aphelenchoidea</taxon>
        <taxon>Aphelenchoididae</taxon>
        <taxon>Bursaphelenchus</taxon>
    </lineage>
</organism>
<accession>A0A1I7RRB0</accession>
<dbReference type="PANTHER" id="PTHR20923:SF1">
    <property type="entry name" value="G PATCH DOMAIN AND ANKYRIN REPEAT-CONTAINING PROTEIN 1"/>
    <property type="match status" value="1"/>
</dbReference>
<dbReference type="PANTHER" id="PTHR20923">
    <property type="entry name" value="BAT4 PROTEIN-RELATED"/>
    <property type="match status" value="1"/>
</dbReference>
<feature type="compositionally biased region" description="Basic and acidic residues" evidence="2">
    <location>
        <begin position="301"/>
        <end position="312"/>
    </location>
</feature>
<evidence type="ECO:0000259" key="3">
    <source>
        <dbReference type="PROSITE" id="PS50174"/>
    </source>
</evidence>
<evidence type="ECO:0000313" key="6">
    <source>
        <dbReference type="Proteomes" id="UP000659654"/>
    </source>
</evidence>
<dbReference type="Gene3D" id="1.25.40.20">
    <property type="entry name" value="Ankyrin repeat-containing domain"/>
    <property type="match status" value="1"/>
</dbReference>
<dbReference type="PROSITE" id="PS50297">
    <property type="entry name" value="ANK_REP_REGION"/>
    <property type="match status" value="1"/>
</dbReference>
<dbReference type="InterPro" id="IPR036770">
    <property type="entry name" value="Ankyrin_rpt-contain_sf"/>
</dbReference>
<dbReference type="Proteomes" id="UP000659654">
    <property type="component" value="Unassembled WGS sequence"/>
</dbReference>
<dbReference type="eggNOG" id="KOG2384">
    <property type="taxonomic scope" value="Eukaryota"/>
</dbReference>
<feature type="domain" description="G-patch" evidence="3">
    <location>
        <begin position="233"/>
        <end position="279"/>
    </location>
</feature>
<proteinExistence type="predicted"/>
<dbReference type="PROSITE" id="PS50088">
    <property type="entry name" value="ANK_REPEAT"/>
    <property type="match status" value="1"/>
</dbReference>
<dbReference type="Proteomes" id="UP000095284">
    <property type="component" value="Unplaced"/>
</dbReference>
<dbReference type="InterPro" id="IPR002110">
    <property type="entry name" value="Ankyrin_rpt"/>
</dbReference>
<dbReference type="WBParaSite" id="BXY_0325700.1">
    <property type="protein sequence ID" value="BXY_0325700.1"/>
    <property type="gene ID" value="BXY_0325700"/>
</dbReference>
<dbReference type="InterPro" id="IPR000467">
    <property type="entry name" value="G_patch_dom"/>
</dbReference>
<reference evidence="4" key="2">
    <citation type="submission" date="2020-09" db="EMBL/GenBank/DDBJ databases">
        <authorList>
            <person name="Kikuchi T."/>
        </authorList>
    </citation>
    <scope>NUCLEOTIDE SEQUENCE</scope>
    <source>
        <strain evidence="4">Ka4C1</strain>
    </source>
</reference>
<dbReference type="SMR" id="A0A1I7RRB0"/>
<feature type="region of interest" description="Disordered" evidence="2">
    <location>
        <begin position="172"/>
        <end position="191"/>
    </location>
</feature>